<evidence type="ECO:0000313" key="2">
    <source>
        <dbReference type="EMBL" id="PKC62813.1"/>
    </source>
</evidence>
<name>A0A2N0RHP5_9GLOM</name>
<dbReference type="VEuPathDB" id="FungiDB:RhiirA1_538220"/>
<evidence type="ECO:0000313" key="3">
    <source>
        <dbReference type="Proteomes" id="UP000232688"/>
    </source>
</evidence>
<reference evidence="2 3" key="2">
    <citation type="submission" date="2017-10" db="EMBL/GenBank/DDBJ databases">
        <title>Genome analyses suggest a sexual origin of heterokaryosis in a supposedly ancient asexual fungus.</title>
        <authorList>
            <person name="Corradi N."/>
            <person name="Sedzielewska K."/>
            <person name="Noel J."/>
            <person name="Charron P."/>
            <person name="Farinelli L."/>
            <person name="Marton T."/>
            <person name="Kruger M."/>
            <person name="Pelin A."/>
            <person name="Brachmann A."/>
            <person name="Corradi N."/>
        </authorList>
    </citation>
    <scope>NUCLEOTIDE SEQUENCE [LARGE SCALE GENOMIC DNA]</scope>
    <source>
        <strain evidence="2 3">A1</strain>
    </source>
</reference>
<dbReference type="AlphaFoldDB" id="A0A2N0RHP5"/>
<feature type="region of interest" description="Disordered" evidence="1">
    <location>
        <begin position="144"/>
        <end position="173"/>
    </location>
</feature>
<dbReference type="VEuPathDB" id="FungiDB:RhiirFUN_001276"/>
<proteinExistence type="predicted"/>
<dbReference type="Proteomes" id="UP000232688">
    <property type="component" value="Unassembled WGS sequence"/>
</dbReference>
<gene>
    <name evidence="2" type="ORF">RhiirA1_538220</name>
</gene>
<evidence type="ECO:0000256" key="1">
    <source>
        <dbReference type="SAM" id="MobiDB-lite"/>
    </source>
</evidence>
<sequence length="192" mass="22784">MRPKIIPGTPLKYKELMEQCWDADPTKRPDTYTLEDKIFSLYRTYLNNENDEQQINNITNIDNFQLNTNFSINSTNSINSFFRNSSSRVYYFKNLPEPRNATKEEQEAYHSMQFDFDLQDGMITVEDESNKRIYFNVEGQNNLTVNPNPKKVKLENNDKDEDETYNPNFHSSEKRDELKVTDCKMDLNYLLN</sequence>
<protein>
    <recommendedName>
        <fullName evidence="4">Serine-threonine/tyrosine-protein kinase catalytic domain-containing protein</fullName>
    </recommendedName>
</protein>
<dbReference type="VEuPathDB" id="FungiDB:FUN_003530"/>
<dbReference type="Gene3D" id="1.10.510.10">
    <property type="entry name" value="Transferase(Phosphotransferase) domain 1"/>
    <property type="match status" value="1"/>
</dbReference>
<reference evidence="2 3" key="1">
    <citation type="submission" date="2017-10" db="EMBL/GenBank/DDBJ databases">
        <title>Extensive intraspecific genome diversity in a model arbuscular mycorrhizal fungus.</title>
        <authorList>
            <person name="Chen E.C.H."/>
            <person name="Morin E."/>
            <person name="Baudet D."/>
            <person name="Noel J."/>
            <person name="Ndikumana S."/>
            <person name="Charron P."/>
            <person name="St-Onge C."/>
            <person name="Giorgi J."/>
            <person name="Grigoriev I.V."/>
            <person name="Roux C."/>
            <person name="Martin F.M."/>
            <person name="Corradi N."/>
        </authorList>
    </citation>
    <scope>NUCLEOTIDE SEQUENCE [LARGE SCALE GENOMIC DNA]</scope>
    <source>
        <strain evidence="2 3">A1</strain>
    </source>
</reference>
<organism evidence="2 3">
    <name type="scientific">Rhizophagus irregularis</name>
    <dbReference type="NCBI Taxonomy" id="588596"/>
    <lineage>
        <taxon>Eukaryota</taxon>
        <taxon>Fungi</taxon>
        <taxon>Fungi incertae sedis</taxon>
        <taxon>Mucoromycota</taxon>
        <taxon>Glomeromycotina</taxon>
        <taxon>Glomeromycetes</taxon>
        <taxon>Glomerales</taxon>
        <taxon>Glomeraceae</taxon>
        <taxon>Rhizophagus</taxon>
    </lineage>
</organism>
<evidence type="ECO:0008006" key="4">
    <source>
        <dbReference type="Google" id="ProtNLM"/>
    </source>
</evidence>
<accession>A0A2N0RHP5</accession>
<comment type="caution">
    <text evidence="2">The sequence shown here is derived from an EMBL/GenBank/DDBJ whole genome shotgun (WGS) entry which is preliminary data.</text>
</comment>
<dbReference type="EMBL" id="LLXH01000809">
    <property type="protein sequence ID" value="PKC62813.1"/>
    <property type="molecule type" value="Genomic_DNA"/>
</dbReference>